<gene>
    <name evidence="9" type="ORF">UFOPK3167_01244</name>
</gene>
<dbReference type="InterPro" id="IPR006597">
    <property type="entry name" value="Sel1-like"/>
</dbReference>
<dbReference type="SUPFAM" id="SSF56112">
    <property type="entry name" value="Protein kinase-like (PK-like)"/>
    <property type="match status" value="1"/>
</dbReference>
<dbReference type="InterPro" id="IPR050660">
    <property type="entry name" value="NEK_Ser/Thr_kinase"/>
</dbReference>
<keyword evidence="5" id="KW-0418">Kinase</keyword>
<dbReference type="SMART" id="SM00028">
    <property type="entry name" value="TPR"/>
    <property type="match status" value="2"/>
</dbReference>
<evidence type="ECO:0000256" key="1">
    <source>
        <dbReference type="ARBA" id="ARBA00010886"/>
    </source>
</evidence>
<dbReference type="CDD" id="cd14014">
    <property type="entry name" value="STKc_PknB_like"/>
    <property type="match status" value="1"/>
</dbReference>
<sequence length="769" mass="84748">MLFGAYPYSVNSNVQPLKASDPTSFGGWKILGRLGEGGYSTIFLGEKKKQLAAIKMIRKELMSNTQVYERFVTEINNIEKLSHPGIAKFIEDDLATDVPFIAVEYIEGKTLEQKVIDEGPLSETEWLEYLEEVASALDYCHSKKITHKDVSPGNIILSKDGPKLIDFGISHRVDDPRVTQGDETVGTPAYMSPEHWAGLATNAMDIFSLGSTFIFAATGQPAFSGEINSQIQFSSSYLDPNFGEMTKTQKNLLTPLLYKKTEDRPSLSELISTINMIKETKGIGAYGRYLKRSEKKLIDKPRYSKRTRLPSKSLALGVALGLLSVVLFVYFISNSRNIETSSPEVVASPINSSTPLARTPSASPTSEPLSTYSPASANSVVKANLDKTRDAYYAGDYKSALKFALLAAAEGDAHGTYDVAMVYEKLNKPDLAITWYQKAIKLGYGDAFLNLGHLYIDQKKDAEGVAVLEAGVLRNHTGSMNSLAFYLESKGNIDRAKALYLQASKLGNAMSMYNYGFLMEEEGNKPEAKKWYLKSLDAGYTDAATAVGFLFEQEADWVNAKKYYEISAAAQDPYGMYNLAIALGNHFNDKGPRPCELLNKALSSKDLESDLKKDILSAIAKGCSSTSSSSIVNKSPSATPVLNSEKFTVSPPMASNVVTTAIFGRIFLDSLNYWRVILTNSKSETVPPITGVQFRLLGYPDAGWMGVPYKLKVEPSNGSVYAEVDDMMFSILFKNNPYCPEFRAVREENGKIVKIWEKTKPECATNYTP</sequence>
<dbReference type="EC" id="2.7.11.1" evidence="2"/>
<evidence type="ECO:0000256" key="2">
    <source>
        <dbReference type="ARBA" id="ARBA00012513"/>
    </source>
</evidence>
<dbReference type="InterPro" id="IPR019734">
    <property type="entry name" value="TPR_rpt"/>
</dbReference>
<dbReference type="Gene3D" id="1.25.40.10">
    <property type="entry name" value="Tetratricopeptide repeat domain"/>
    <property type="match status" value="1"/>
</dbReference>
<dbReference type="PROSITE" id="PS00107">
    <property type="entry name" value="PROTEIN_KINASE_ATP"/>
    <property type="match status" value="1"/>
</dbReference>
<dbReference type="Pfam" id="PF00069">
    <property type="entry name" value="Pkinase"/>
    <property type="match status" value="1"/>
</dbReference>
<accession>A0A6J7ALI3</accession>
<comment type="similarity">
    <text evidence="1">Belongs to the protein kinase superfamily. NEK Ser/Thr protein kinase family. NIMA subfamily.</text>
</comment>
<dbReference type="InterPro" id="IPR000719">
    <property type="entry name" value="Prot_kinase_dom"/>
</dbReference>
<proteinExistence type="inferred from homology"/>
<dbReference type="InterPro" id="IPR008266">
    <property type="entry name" value="Tyr_kinase_AS"/>
</dbReference>
<dbReference type="PROSITE" id="PS50011">
    <property type="entry name" value="PROTEIN_KINASE_DOM"/>
    <property type="match status" value="1"/>
</dbReference>
<dbReference type="PROSITE" id="PS00109">
    <property type="entry name" value="PROTEIN_KINASE_TYR"/>
    <property type="match status" value="1"/>
</dbReference>
<dbReference type="PANTHER" id="PTHR43671">
    <property type="entry name" value="SERINE/THREONINE-PROTEIN KINASE NEK"/>
    <property type="match status" value="1"/>
</dbReference>
<organism evidence="9">
    <name type="scientific">freshwater metagenome</name>
    <dbReference type="NCBI Taxonomy" id="449393"/>
    <lineage>
        <taxon>unclassified sequences</taxon>
        <taxon>metagenomes</taxon>
        <taxon>ecological metagenomes</taxon>
    </lineage>
</organism>
<dbReference type="InterPro" id="IPR017441">
    <property type="entry name" value="Protein_kinase_ATP_BS"/>
</dbReference>
<evidence type="ECO:0000256" key="4">
    <source>
        <dbReference type="ARBA" id="ARBA00022741"/>
    </source>
</evidence>
<feature type="region of interest" description="Disordered" evidence="7">
    <location>
        <begin position="343"/>
        <end position="374"/>
    </location>
</feature>
<dbReference type="InterPro" id="IPR011009">
    <property type="entry name" value="Kinase-like_dom_sf"/>
</dbReference>
<evidence type="ECO:0000256" key="6">
    <source>
        <dbReference type="ARBA" id="ARBA00022840"/>
    </source>
</evidence>
<dbReference type="Pfam" id="PF13181">
    <property type="entry name" value="TPR_8"/>
    <property type="match status" value="1"/>
</dbReference>
<dbReference type="EMBL" id="CAFABF010000095">
    <property type="protein sequence ID" value="CAB4833029.1"/>
    <property type="molecule type" value="Genomic_DNA"/>
</dbReference>
<dbReference type="SUPFAM" id="SSF81901">
    <property type="entry name" value="HCP-like"/>
    <property type="match status" value="2"/>
</dbReference>
<dbReference type="InterPro" id="IPR011990">
    <property type="entry name" value="TPR-like_helical_dom_sf"/>
</dbReference>
<evidence type="ECO:0000256" key="3">
    <source>
        <dbReference type="ARBA" id="ARBA00022679"/>
    </source>
</evidence>
<dbReference type="Gene3D" id="1.10.510.10">
    <property type="entry name" value="Transferase(Phosphotransferase) domain 1"/>
    <property type="match status" value="1"/>
</dbReference>
<evidence type="ECO:0000259" key="8">
    <source>
        <dbReference type="PROSITE" id="PS50011"/>
    </source>
</evidence>
<dbReference type="GO" id="GO:0004674">
    <property type="term" value="F:protein serine/threonine kinase activity"/>
    <property type="evidence" value="ECO:0007669"/>
    <property type="project" value="UniProtKB-EC"/>
</dbReference>
<evidence type="ECO:0000313" key="9">
    <source>
        <dbReference type="EMBL" id="CAB4833029.1"/>
    </source>
</evidence>
<protein>
    <recommendedName>
        <fullName evidence="2">non-specific serine/threonine protein kinase</fullName>
        <ecNumber evidence="2">2.7.11.1</ecNumber>
    </recommendedName>
</protein>
<keyword evidence="3" id="KW-0808">Transferase</keyword>
<feature type="domain" description="Protein kinase" evidence="8">
    <location>
        <begin position="28"/>
        <end position="277"/>
    </location>
</feature>
<dbReference type="AlphaFoldDB" id="A0A6J7ALI3"/>
<dbReference type="SMART" id="SM00671">
    <property type="entry name" value="SEL1"/>
    <property type="match status" value="4"/>
</dbReference>
<name>A0A6J7ALI3_9ZZZZ</name>
<dbReference type="GO" id="GO:0005524">
    <property type="term" value="F:ATP binding"/>
    <property type="evidence" value="ECO:0007669"/>
    <property type="project" value="UniProtKB-KW"/>
</dbReference>
<dbReference type="PANTHER" id="PTHR43671:SF13">
    <property type="entry name" value="SERINE_THREONINE-PROTEIN KINASE NEK2"/>
    <property type="match status" value="1"/>
</dbReference>
<evidence type="ECO:0000256" key="7">
    <source>
        <dbReference type="SAM" id="MobiDB-lite"/>
    </source>
</evidence>
<keyword evidence="4" id="KW-0547">Nucleotide-binding</keyword>
<keyword evidence="6" id="KW-0067">ATP-binding</keyword>
<evidence type="ECO:0000256" key="5">
    <source>
        <dbReference type="ARBA" id="ARBA00022777"/>
    </source>
</evidence>
<reference evidence="9" key="1">
    <citation type="submission" date="2020-05" db="EMBL/GenBank/DDBJ databases">
        <authorList>
            <person name="Chiriac C."/>
            <person name="Salcher M."/>
            <person name="Ghai R."/>
            <person name="Kavagutti S V."/>
        </authorList>
    </citation>
    <scope>NUCLEOTIDE SEQUENCE</scope>
</reference>